<evidence type="ECO:0000256" key="1">
    <source>
        <dbReference type="SAM" id="MobiDB-lite"/>
    </source>
</evidence>
<dbReference type="AlphaFoldDB" id="A0A382CDY6"/>
<dbReference type="EMBL" id="UINC01033900">
    <property type="protein sequence ID" value="SVB23901.1"/>
    <property type="molecule type" value="Genomic_DNA"/>
</dbReference>
<evidence type="ECO:0008006" key="3">
    <source>
        <dbReference type="Google" id="ProtNLM"/>
    </source>
</evidence>
<organism evidence="2">
    <name type="scientific">marine metagenome</name>
    <dbReference type="NCBI Taxonomy" id="408172"/>
    <lineage>
        <taxon>unclassified sequences</taxon>
        <taxon>metagenomes</taxon>
        <taxon>ecological metagenomes</taxon>
    </lineage>
</organism>
<name>A0A382CDY6_9ZZZZ</name>
<sequence>MRVIVATIVHDPEDARIFHRQIGALLAAGHQVVYLAPAGAGHDLAQPGLRIREIGRAHGRHRIAALRSARRALIEESPDADLTIVHDPELTVLARSICGPKVWDVHEDLVAQVSDKHWIPTALRGPARLLGRRLERRARGRFETMLAEPSYRERHGDRPVVRNTPEIPGDVVPPG</sequence>
<dbReference type="SUPFAM" id="SSF53756">
    <property type="entry name" value="UDP-Glycosyltransferase/glycogen phosphorylase"/>
    <property type="match status" value="1"/>
</dbReference>
<reference evidence="2" key="1">
    <citation type="submission" date="2018-05" db="EMBL/GenBank/DDBJ databases">
        <authorList>
            <person name="Lanie J.A."/>
            <person name="Ng W.-L."/>
            <person name="Kazmierczak K.M."/>
            <person name="Andrzejewski T.M."/>
            <person name="Davidsen T.M."/>
            <person name="Wayne K.J."/>
            <person name="Tettelin H."/>
            <person name="Glass J.I."/>
            <person name="Rusch D."/>
            <person name="Podicherti R."/>
            <person name="Tsui H.-C.T."/>
            <person name="Winkler M.E."/>
        </authorList>
    </citation>
    <scope>NUCLEOTIDE SEQUENCE</scope>
</reference>
<proteinExistence type="predicted"/>
<accession>A0A382CDY6</accession>
<feature type="region of interest" description="Disordered" evidence="1">
    <location>
        <begin position="153"/>
        <end position="175"/>
    </location>
</feature>
<evidence type="ECO:0000313" key="2">
    <source>
        <dbReference type="EMBL" id="SVB23901.1"/>
    </source>
</evidence>
<gene>
    <name evidence="2" type="ORF">METZ01_LOCUS176755</name>
</gene>
<feature type="non-terminal residue" evidence="2">
    <location>
        <position position="175"/>
    </location>
</feature>
<protein>
    <recommendedName>
        <fullName evidence="3">Glycosyltransferase subfamily 4-like N-terminal domain-containing protein</fullName>
    </recommendedName>
</protein>